<dbReference type="AlphaFoldDB" id="R7Q8M1"/>
<dbReference type="Proteomes" id="UP000012073">
    <property type="component" value="Unassembled WGS sequence"/>
</dbReference>
<dbReference type="Gramene" id="CDF34379">
    <property type="protein sequence ID" value="CDF34379"/>
    <property type="gene ID" value="CHC_T00003003001"/>
</dbReference>
<feature type="compositionally biased region" description="Polar residues" evidence="6">
    <location>
        <begin position="14"/>
        <end position="27"/>
    </location>
</feature>
<sequence length="1068" mass="118820">MRKYRPRLSASMLRTYNPTHSSPTWTESDAKPPSKTESTVTLHEIPKGQTFKENNWQSPSFILWMAMLAKEAFRYIQYQKISFVVASLSVFLVVFAATMLSSLSSYASIVITRLAELQVGESDVLVSSRSAADFLNFTAMKHTIEETTDTISKEGLNVNKSLSPRLGFRVSVQALVCKQEPTSRGTCRENHNYTGEVVPARLILYDHDIEREAQIGKLWPHPKLQTGHVYMKAGLQQRLRISEGDYVRLSVHIGMFLSQVFRRSVNANDSVVVVPVRIRKTVESLHGKFPVISSTEDEDEEVAGVFGELSHFLRDAVAFANLSSPDAEKLQEHRLQDTVSTMLIRIPKQRASVYYNSDFAMMQRQVVHFATAVLRDMSLDSLKVSLPLLKKLDEYKFLSLFIGLVIQVVIFVFAFLCFILLYSHMFFAVESRSTEMGTLRLLGLTRGGVAWMTLMEMLIIAIPSWGLALLAAQFSFRTLAIVANERFGTNLPELISTSSIVMACAVGLALPVLASLLPVRKAMTRRPLDAFSWRTSRISAVVISKQKNDGLASPGLMIAASLMTLYGIIIFNIFPKAIIKMDLKSLVYLFEVFIISILFGMVLFLTNFDLQTSVALKKALFFYERQSVRRISRLNLITHRRRNRRTFLMYSISVALVVYIETSLQLQLETVLTIMRFHTGATYRVSPRISGDSKAFECCKQKLEELSSSPGVKSFTWVSESIPKFLPKDASMTNLGGAFSTPLHAQAVLPSYLGSTYKGIYRGSLKSRGSWNNVDVYEELYTIKGSQSIVVHDGMRRVLGLRGPGSPVAARVVYTRNDAPDSTAEIQTGPKTVKEGSSILSVSAEFSGLPGFHKNKYSKYQPSLVSFPTFTRLIGGRYPYVDKLPLRVFLLHVDTNSVTSSNLADIGQTLGKIKGPRLDVESVEETTESIAAASTIMRFGFLGINALVQTVCFFALLAGMIANARESRKETAVLRAIGIREHVLIRIVLAEALSLLMGASAVGIATGWGVSHVQHYQQNIFLDLNSTIHVPWITFATTFVVSLVSSIISAVLSSRLGRRSITTDLSKV</sequence>
<evidence type="ECO:0000313" key="9">
    <source>
        <dbReference type="EMBL" id="CDF34379.1"/>
    </source>
</evidence>
<feature type="transmembrane region" description="Helical" evidence="7">
    <location>
        <begin position="81"/>
        <end position="103"/>
    </location>
</feature>
<name>R7Q8M1_CHOCR</name>
<feature type="transmembrane region" description="Helical" evidence="7">
    <location>
        <begin position="397"/>
        <end position="428"/>
    </location>
</feature>
<evidence type="ECO:0000256" key="1">
    <source>
        <dbReference type="ARBA" id="ARBA00004651"/>
    </source>
</evidence>
<dbReference type="OrthoDB" id="2126250at2759"/>
<feature type="transmembrane region" description="Helical" evidence="7">
    <location>
        <begin position="939"/>
        <end position="962"/>
    </location>
</feature>
<comment type="subcellular location">
    <subcellularLocation>
        <location evidence="1">Cell membrane</location>
        <topology evidence="1">Multi-pass membrane protein</topology>
    </subcellularLocation>
</comment>
<reference evidence="10" key="1">
    <citation type="journal article" date="2013" name="Proc. Natl. Acad. Sci. U.S.A.">
        <title>Genome structure and metabolic features in the red seaweed Chondrus crispus shed light on evolution of the Archaeplastida.</title>
        <authorList>
            <person name="Collen J."/>
            <person name="Porcel B."/>
            <person name="Carre W."/>
            <person name="Ball S.G."/>
            <person name="Chaparro C."/>
            <person name="Tonon T."/>
            <person name="Barbeyron T."/>
            <person name="Michel G."/>
            <person name="Noel B."/>
            <person name="Valentin K."/>
            <person name="Elias M."/>
            <person name="Artiguenave F."/>
            <person name="Arun A."/>
            <person name="Aury J.M."/>
            <person name="Barbosa-Neto J.F."/>
            <person name="Bothwell J.H."/>
            <person name="Bouget F.Y."/>
            <person name="Brillet L."/>
            <person name="Cabello-Hurtado F."/>
            <person name="Capella-Gutierrez S."/>
            <person name="Charrier B."/>
            <person name="Cladiere L."/>
            <person name="Cock J.M."/>
            <person name="Coelho S.M."/>
            <person name="Colleoni C."/>
            <person name="Czjzek M."/>
            <person name="Da Silva C."/>
            <person name="Delage L."/>
            <person name="Denoeud F."/>
            <person name="Deschamps P."/>
            <person name="Dittami S.M."/>
            <person name="Gabaldon T."/>
            <person name="Gachon C.M."/>
            <person name="Groisillier A."/>
            <person name="Herve C."/>
            <person name="Jabbari K."/>
            <person name="Katinka M."/>
            <person name="Kloareg B."/>
            <person name="Kowalczyk N."/>
            <person name="Labadie K."/>
            <person name="Leblanc C."/>
            <person name="Lopez P.J."/>
            <person name="McLachlan D.H."/>
            <person name="Meslet-Cladiere L."/>
            <person name="Moustafa A."/>
            <person name="Nehr Z."/>
            <person name="Nyvall Collen P."/>
            <person name="Panaud O."/>
            <person name="Partensky F."/>
            <person name="Poulain J."/>
            <person name="Rensing S.A."/>
            <person name="Rousvoal S."/>
            <person name="Samson G."/>
            <person name="Symeonidi A."/>
            <person name="Weissenbach J."/>
            <person name="Zambounis A."/>
            <person name="Wincker P."/>
            <person name="Boyen C."/>
        </authorList>
    </citation>
    <scope>NUCLEOTIDE SEQUENCE [LARGE SCALE GENOMIC DNA]</scope>
    <source>
        <strain evidence="10">cv. Stackhouse</strain>
    </source>
</reference>
<organism evidence="9 10">
    <name type="scientific">Chondrus crispus</name>
    <name type="common">Carrageen Irish moss</name>
    <name type="synonym">Polymorpha crispa</name>
    <dbReference type="NCBI Taxonomy" id="2769"/>
    <lineage>
        <taxon>Eukaryota</taxon>
        <taxon>Rhodophyta</taxon>
        <taxon>Florideophyceae</taxon>
        <taxon>Rhodymeniophycidae</taxon>
        <taxon>Gigartinales</taxon>
        <taxon>Gigartinaceae</taxon>
        <taxon>Chondrus</taxon>
    </lineage>
</organism>
<dbReference type="PANTHER" id="PTHR32522:SF5">
    <property type="entry name" value="ABC3 TRANSPORTER PERMEASE PROTEIN DOMAIN-CONTAINING PROTEIN"/>
    <property type="match status" value="1"/>
</dbReference>
<dbReference type="RefSeq" id="XP_005714198.1">
    <property type="nucleotide sequence ID" value="XM_005714141.1"/>
</dbReference>
<keyword evidence="2" id="KW-1003">Cell membrane</keyword>
<feature type="transmembrane region" description="Helical" evidence="7">
    <location>
        <begin position="449"/>
        <end position="474"/>
    </location>
</feature>
<dbReference type="GeneID" id="17321905"/>
<feature type="transmembrane region" description="Helical" evidence="7">
    <location>
        <begin position="586"/>
        <end position="608"/>
    </location>
</feature>
<evidence type="ECO:0000256" key="5">
    <source>
        <dbReference type="ARBA" id="ARBA00023136"/>
    </source>
</evidence>
<dbReference type="KEGG" id="ccp:CHC_T00003003001"/>
<proteinExistence type="predicted"/>
<evidence type="ECO:0000256" key="3">
    <source>
        <dbReference type="ARBA" id="ARBA00022692"/>
    </source>
</evidence>
<accession>R7Q8M1</accession>
<keyword evidence="10" id="KW-1185">Reference proteome</keyword>
<feature type="domain" description="ABC3 transporter permease C-terminal" evidence="8">
    <location>
        <begin position="946"/>
        <end position="1058"/>
    </location>
</feature>
<dbReference type="Pfam" id="PF02687">
    <property type="entry name" value="FtsX"/>
    <property type="match status" value="2"/>
</dbReference>
<evidence type="ECO:0000256" key="7">
    <source>
        <dbReference type="SAM" id="Phobius"/>
    </source>
</evidence>
<feature type="transmembrane region" description="Helical" evidence="7">
    <location>
        <begin position="983"/>
        <end position="1010"/>
    </location>
</feature>
<dbReference type="OMA" id="FSFMQKS"/>
<dbReference type="GO" id="GO:0005886">
    <property type="term" value="C:plasma membrane"/>
    <property type="evidence" value="ECO:0007669"/>
    <property type="project" value="UniProtKB-SubCell"/>
</dbReference>
<gene>
    <name evidence="9" type="ORF">CHC_T00003003001</name>
</gene>
<dbReference type="PANTHER" id="PTHR32522">
    <property type="match status" value="1"/>
</dbReference>
<keyword evidence="3 7" id="KW-0812">Transmembrane</keyword>
<feature type="transmembrane region" description="Helical" evidence="7">
    <location>
        <begin position="647"/>
        <end position="666"/>
    </location>
</feature>
<evidence type="ECO:0000256" key="2">
    <source>
        <dbReference type="ARBA" id="ARBA00022475"/>
    </source>
</evidence>
<feature type="transmembrane region" description="Helical" evidence="7">
    <location>
        <begin position="555"/>
        <end position="574"/>
    </location>
</feature>
<evidence type="ECO:0000256" key="4">
    <source>
        <dbReference type="ARBA" id="ARBA00022989"/>
    </source>
</evidence>
<keyword evidence="4 7" id="KW-1133">Transmembrane helix</keyword>
<feature type="region of interest" description="Disordered" evidence="6">
    <location>
        <begin position="14"/>
        <end position="39"/>
    </location>
</feature>
<feature type="domain" description="ABC3 transporter permease C-terminal" evidence="8">
    <location>
        <begin position="408"/>
        <end position="525"/>
    </location>
</feature>
<keyword evidence="5 7" id="KW-0472">Membrane</keyword>
<evidence type="ECO:0000259" key="8">
    <source>
        <dbReference type="Pfam" id="PF02687"/>
    </source>
</evidence>
<dbReference type="InterPro" id="IPR003838">
    <property type="entry name" value="ABC3_permease_C"/>
</dbReference>
<evidence type="ECO:0000313" key="10">
    <source>
        <dbReference type="Proteomes" id="UP000012073"/>
    </source>
</evidence>
<evidence type="ECO:0000256" key="6">
    <source>
        <dbReference type="SAM" id="MobiDB-lite"/>
    </source>
</evidence>
<dbReference type="EMBL" id="HG001688">
    <property type="protein sequence ID" value="CDF34379.1"/>
    <property type="molecule type" value="Genomic_DNA"/>
</dbReference>
<protein>
    <recommendedName>
        <fullName evidence="8">ABC3 transporter permease C-terminal domain-containing protein</fullName>
    </recommendedName>
</protein>
<feature type="transmembrane region" description="Helical" evidence="7">
    <location>
        <begin position="494"/>
        <end position="517"/>
    </location>
</feature>
<feature type="transmembrane region" description="Helical" evidence="7">
    <location>
        <begin position="1030"/>
        <end position="1052"/>
    </location>
</feature>